<dbReference type="HAMAP" id="MF_01454">
    <property type="entry name" value="GTPase_Obg"/>
    <property type="match status" value="1"/>
</dbReference>
<dbReference type="InterPro" id="IPR006074">
    <property type="entry name" value="GTP1-OBG_CS"/>
</dbReference>
<keyword evidence="3 9" id="KW-0963">Cytoplasm</keyword>
<name>A0A2A2EFK3_9BIFI</name>
<feature type="domain" description="OCT" evidence="12">
    <location>
        <begin position="382"/>
        <end position="468"/>
    </location>
</feature>
<feature type="binding site" evidence="9">
    <location>
        <begin position="330"/>
        <end position="332"/>
    </location>
    <ligand>
        <name>GTP</name>
        <dbReference type="ChEBI" id="CHEBI:37565"/>
    </ligand>
</feature>
<keyword evidence="4 9" id="KW-0479">Metal-binding</keyword>
<dbReference type="NCBIfam" id="NF008955">
    <property type="entry name" value="PRK12297.1"/>
    <property type="match status" value="1"/>
</dbReference>
<comment type="subcellular location">
    <subcellularLocation>
        <location evidence="9">Cytoplasm</location>
    </subcellularLocation>
</comment>
<gene>
    <name evidence="9" type="primary">obg</name>
    <name evidence="14" type="ORF">B1526_1040</name>
</gene>
<dbReference type="EMBL" id="MVOH01000011">
    <property type="protein sequence ID" value="PAU67732.1"/>
    <property type="molecule type" value="Genomic_DNA"/>
</dbReference>
<evidence type="ECO:0000313" key="14">
    <source>
        <dbReference type="EMBL" id="PAU67732.1"/>
    </source>
</evidence>
<feature type="domain" description="OBG-type G" evidence="11">
    <location>
        <begin position="169"/>
        <end position="349"/>
    </location>
</feature>
<dbReference type="GO" id="GO:0003924">
    <property type="term" value="F:GTPase activity"/>
    <property type="evidence" value="ECO:0007669"/>
    <property type="project" value="UniProtKB-UniRule"/>
</dbReference>
<keyword evidence="6 9" id="KW-0378">Hydrolase</keyword>
<dbReference type="Proteomes" id="UP000218399">
    <property type="component" value="Unassembled WGS sequence"/>
</dbReference>
<evidence type="ECO:0000256" key="10">
    <source>
        <dbReference type="SAM" id="MobiDB-lite"/>
    </source>
</evidence>
<dbReference type="SUPFAM" id="SSF52540">
    <property type="entry name" value="P-loop containing nucleoside triphosphate hydrolases"/>
    <property type="match status" value="1"/>
</dbReference>
<feature type="domain" description="Obg" evidence="13">
    <location>
        <begin position="2"/>
        <end position="168"/>
    </location>
</feature>
<evidence type="ECO:0000259" key="12">
    <source>
        <dbReference type="PROSITE" id="PS51881"/>
    </source>
</evidence>
<evidence type="ECO:0000256" key="1">
    <source>
        <dbReference type="ARBA" id="ARBA00001946"/>
    </source>
</evidence>
<feature type="binding site" evidence="9">
    <location>
        <begin position="221"/>
        <end position="224"/>
    </location>
    <ligand>
        <name>GTP</name>
        <dbReference type="ChEBI" id="CHEBI:37565"/>
    </ligand>
</feature>
<evidence type="ECO:0000313" key="15">
    <source>
        <dbReference type="Proteomes" id="UP000218399"/>
    </source>
</evidence>
<evidence type="ECO:0000256" key="8">
    <source>
        <dbReference type="ARBA" id="ARBA00023134"/>
    </source>
</evidence>
<feature type="binding site" evidence="9">
    <location>
        <begin position="200"/>
        <end position="204"/>
    </location>
    <ligand>
        <name>GTP</name>
        <dbReference type="ChEBI" id="CHEBI:37565"/>
    </ligand>
</feature>
<dbReference type="PANTHER" id="PTHR11702:SF31">
    <property type="entry name" value="MITOCHONDRIAL RIBOSOME-ASSOCIATED GTPASE 2"/>
    <property type="match status" value="1"/>
</dbReference>
<dbReference type="GO" id="GO:0005525">
    <property type="term" value="F:GTP binding"/>
    <property type="evidence" value="ECO:0007669"/>
    <property type="project" value="UniProtKB-UniRule"/>
</dbReference>
<dbReference type="PRINTS" id="PR00326">
    <property type="entry name" value="GTP1OBG"/>
</dbReference>
<protein>
    <recommendedName>
        <fullName evidence="9">GTPase Obg</fullName>
        <ecNumber evidence="9">3.6.5.-</ecNumber>
    </recommendedName>
    <alternativeName>
        <fullName evidence="9">GTP-binding protein Obg</fullName>
    </alternativeName>
</protein>
<dbReference type="SUPFAM" id="SSF102741">
    <property type="entry name" value="Obg GTP-binding protein C-terminal domain"/>
    <property type="match status" value="1"/>
</dbReference>
<reference evidence="14 15" key="1">
    <citation type="journal article" date="2017" name="ISME J.">
        <title>Unveiling bifidobacterial biogeography across the mammalian branch of the tree of life.</title>
        <authorList>
            <person name="Milani C."/>
            <person name="Mangifesta M."/>
            <person name="Mancabelli L."/>
            <person name="Lugli G.A."/>
            <person name="James K."/>
            <person name="Duranti S."/>
            <person name="Turroni F."/>
            <person name="Ferrario C."/>
            <person name="Ossiprandi M.C."/>
            <person name="van Sinderen D."/>
            <person name="Ventura M."/>
        </authorList>
    </citation>
    <scope>NUCLEOTIDE SEQUENCE [LARGE SCALE GENOMIC DNA]</scope>
    <source>
        <strain evidence="15">Ham19E</strain>
    </source>
</reference>
<proteinExistence type="inferred from homology"/>
<dbReference type="Gene3D" id="3.30.300.350">
    <property type="entry name" value="GTP-binding protein OBG, C-terminal domain"/>
    <property type="match status" value="1"/>
</dbReference>
<sequence length="613" mass="65843">MSDFVDRVTVHVKGGDGGNGSAGIRREKYKPLAGPNGGNGGRGGSVIFVADPNANSLLDYRFMPHRTAGNGTMGLGDTKDGSQGEDLRLPVPVGTVVFTARGAEGQPKRPGEVLADLRHAGDEFVAAAGGAGGLGNAALANKTRRAPGFALLGELGEERDVILELKSIADVALVGFPSAGKSSLIAAMSAAKPKIADYPFTTLVPNLGVVQAGDMRYTIADVPGLIPGASQGKGLGLQFLRHIERTEIIAHVIDCATLEPNRDPVADYRALEKELAEYADELELPLGAIPIPERPRVIILNKVDMPEAKELAEFVKPEFEKMDLPVYIVSTASHEGLKELNFALANLVTEMRKDIAAREASAEEARVVIKPLEDKGAKRRNARNAGVQEFTIEREQDGNGNYWYTVSGTKPERWVMQTNFDNDEAVGYLADRLAKLGVEDALRKNGAKPGDEVRIGRGARAVAFDWDPTIAAGAEMLDGAQLGSRGHDLRLEEEDARSHRRTNAERRRQYHEMMDARAAVRAAMQAEREAGHWADPSIDDDRHDETSLFGRGEPEEYEDAADADGAFADFGAEGAFADGAVKKTRRSSGNSDALRSALNDDIDDAEGSRGDEA</sequence>
<dbReference type="PANTHER" id="PTHR11702">
    <property type="entry name" value="DEVELOPMENTALLY REGULATED GTP-BINDING PROTEIN-RELATED"/>
    <property type="match status" value="1"/>
</dbReference>
<evidence type="ECO:0000256" key="7">
    <source>
        <dbReference type="ARBA" id="ARBA00022842"/>
    </source>
</evidence>
<feature type="region of interest" description="Disordered" evidence="10">
    <location>
        <begin position="530"/>
        <end position="565"/>
    </location>
</feature>
<keyword evidence="15" id="KW-1185">Reference proteome</keyword>
<dbReference type="InterPro" id="IPR036726">
    <property type="entry name" value="GTP1_OBG_dom_sf"/>
</dbReference>
<evidence type="ECO:0000259" key="13">
    <source>
        <dbReference type="PROSITE" id="PS51883"/>
    </source>
</evidence>
<accession>A0A2A2EFK3</accession>
<keyword evidence="8 9" id="KW-0342">GTP-binding</keyword>
<evidence type="ECO:0000256" key="6">
    <source>
        <dbReference type="ARBA" id="ARBA00022801"/>
    </source>
</evidence>
<dbReference type="InterPro" id="IPR036346">
    <property type="entry name" value="GTP-bd_prot_GTP1/OBG_C_sf"/>
</dbReference>
<dbReference type="SUPFAM" id="SSF82051">
    <property type="entry name" value="Obg GTP-binding protein N-terminal domain"/>
    <property type="match status" value="1"/>
</dbReference>
<comment type="subunit">
    <text evidence="9">Monomer.</text>
</comment>
<dbReference type="PROSITE" id="PS00905">
    <property type="entry name" value="GTP1_OBG"/>
    <property type="match status" value="1"/>
</dbReference>
<dbReference type="InterPro" id="IPR027417">
    <property type="entry name" value="P-loop_NTPase"/>
</dbReference>
<feature type="binding site" evidence="9">
    <location>
        <position position="182"/>
    </location>
    <ligand>
        <name>Mg(2+)</name>
        <dbReference type="ChEBI" id="CHEBI:18420"/>
    </ligand>
</feature>
<keyword evidence="5 9" id="KW-0547">Nucleotide-binding</keyword>
<dbReference type="InterPro" id="IPR014100">
    <property type="entry name" value="GTP-bd_Obg/CgtA"/>
</dbReference>
<dbReference type="Pfam" id="PF01018">
    <property type="entry name" value="GTP1_OBG"/>
    <property type="match status" value="1"/>
</dbReference>
<evidence type="ECO:0000256" key="3">
    <source>
        <dbReference type="ARBA" id="ARBA00022490"/>
    </source>
</evidence>
<evidence type="ECO:0000256" key="2">
    <source>
        <dbReference type="ARBA" id="ARBA00007699"/>
    </source>
</evidence>
<dbReference type="GO" id="GO:0005737">
    <property type="term" value="C:cytoplasm"/>
    <property type="evidence" value="ECO:0007669"/>
    <property type="project" value="UniProtKB-SubCell"/>
</dbReference>
<dbReference type="CDD" id="cd01898">
    <property type="entry name" value="Obg"/>
    <property type="match status" value="1"/>
</dbReference>
<evidence type="ECO:0000256" key="4">
    <source>
        <dbReference type="ARBA" id="ARBA00022723"/>
    </source>
</evidence>
<feature type="binding site" evidence="9">
    <location>
        <position position="202"/>
    </location>
    <ligand>
        <name>Mg(2+)</name>
        <dbReference type="ChEBI" id="CHEBI:18420"/>
    </ligand>
</feature>
<dbReference type="InterPro" id="IPR015349">
    <property type="entry name" value="OCT_dom"/>
</dbReference>
<dbReference type="InterPro" id="IPR006073">
    <property type="entry name" value="GTP-bd"/>
</dbReference>
<comment type="function">
    <text evidence="9">An essential GTPase which binds GTP, GDP and possibly (p)ppGpp with moderate affinity, with high nucleotide exchange rates and a fairly low GTP hydrolysis rate. Plays a role in control of the cell cycle, stress response, ribosome biogenesis and in those bacteria that undergo differentiation, in morphogenesis control.</text>
</comment>
<comment type="caution">
    <text evidence="14">The sequence shown here is derived from an EMBL/GenBank/DDBJ whole genome shotgun (WGS) entry which is preliminary data.</text>
</comment>
<dbReference type="GO" id="GO:0000287">
    <property type="term" value="F:magnesium ion binding"/>
    <property type="evidence" value="ECO:0007669"/>
    <property type="project" value="InterPro"/>
</dbReference>
<dbReference type="PROSITE" id="PS51881">
    <property type="entry name" value="OCT"/>
    <property type="match status" value="1"/>
</dbReference>
<evidence type="ECO:0000259" key="11">
    <source>
        <dbReference type="PROSITE" id="PS51710"/>
    </source>
</evidence>
<dbReference type="FunFam" id="2.70.210.12:FF:000001">
    <property type="entry name" value="GTPase Obg"/>
    <property type="match status" value="1"/>
</dbReference>
<dbReference type="Pfam" id="PF01926">
    <property type="entry name" value="MMR_HSR1"/>
    <property type="match status" value="1"/>
</dbReference>
<dbReference type="InterPro" id="IPR045086">
    <property type="entry name" value="OBG_GTPase"/>
</dbReference>
<keyword evidence="7 9" id="KW-0460">Magnesium</keyword>
<feature type="binding site" evidence="9">
    <location>
        <begin position="301"/>
        <end position="304"/>
    </location>
    <ligand>
        <name>GTP</name>
        <dbReference type="ChEBI" id="CHEBI:37565"/>
    </ligand>
</feature>
<dbReference type="Gene3D" id="3.40.50.300">
    <property type="entry name" value="P-loop containing nucleotide triphosphate hydrolases"/>
    <property type="match status" value="1"/>
</dbReference>
<feature type="binding site" evidence="9">
    <location>
        <begin position="175"/>
        <end position="182"/>
    </location>
    <ligand>
        <name>GTP</name>
        <dbReference type="ChEBI" id="CHEBI:37565"/>
    </ligand>
</feature>
<dbReference type="Pfam" id="PF09269">
    <property type="entry name" value="DUF1967"/>
    <property type="match status" value="1"/>
</dbReference>
<evidence type="ECO:0000256" key="9">
    <source>
        <dbReference type="HAMAP-Rule" id="MF_01454"/>
    </source>
</evidence>
<comment type="similarity">
    <text evidence="2 9">Belongs to the TRAFAC class OBG-HflX-like GTPase superfamily. OBG GTPase family.</text>
</comment>
<dbReference type="Gene3D" id="2.70.210.12">
    <property type="entry name" value="GTP1/OBG domain"/>
    <property type="match status" value="1"/>
</dbReference>
<organism evidence="14 15">
    <name type="scientific">Bifidobacterium criceti</name>
    <dbReference type="NCBI Taxonomy" id="1960969"/>
    <lineage>
        <taxon>Bacteria</taxon>
        <taxon>Bacillati</taxon>
        <taxon>Actinomycetota</taxon>
        <taxon>Actinomycetes</taxon>
        <taxon>Bifidobacteriales</taxon>
        <taxon>Bifidobacteriaceae</taxon>
        <taxon>Bifidobacterium</taxon>
    </lineage>
</organism>
<dbReference type="NCBIfam" id="NF008956">
    <property type="entry name" value="PRK12299.1"/>
    <property type="match status" value="1"/>
</dbReference>
<dbReference type="EC" id="3.6.5.-" evidence="9"/>
<dbReference type="OrthoDB" id="9807318at2"/>
<feature type="region of interest" description="Disordered" evidence="10">
    <location>
        <begin position="15"/>
        <end position="37"/>
    </location>
</feature>
<dbReference type="NCBIfam" id="TIGR02729">
    <property type="entry name" value="Obg_CgtA"/>
    <property type="match status" value="1"/>
</dbReference>
<dbReference type="InterPro" id="IPR031167">
    <property type="entry name" value="G_OBG"/>
</dbReference>
<evidence type="ECO:0000256" key="5">
    <source>
        <dbReference type="ARBA" id="ARBA00022741"/>
    </source>
</evidence>
<dbReference type="PROSITE" id="PS51710">
    <property type="entry name" value="G_OBG"/>
    <property type="match status" value="1"/>
</dbReference>
<dbReference type="NCBIfam" id="NF008954">
    <property type="entry name" value="PRK12296.1"/>
    <property type="match status" value="1"/>
</dbReference>
<feature type="region of interest" description="Disordered" evidence="10">
    <location>
        <begin position="582"/>
        <end position="613"/>
    </location>
</feature>
<dbReference type="InterPro" id="IPR006169">
    <property type="entry name" value="GTP1_OBG_dom"/>
</dbReference>
<comment type="cofactor">
    <cofactor evidence="1 9">
        <name>Mg(2+)</name>
        <dbReference type="ChEBI" id="CHEBI:18420"/>
    </cofactor>
</comment>
<dbReference type="AlphaFoldDB" id="A0A2A2EFK3"/>
<dbReference type="PROSITE" id="PS51883">
    <property type="entry name" value="OBG"/>
    <property type="match status" value="1"/>
</dbReference>
<dbReference type="GO" id="GO:0042254">
    <property type="term" value="P:ribosome biogenesis"/>
    <property type="evidence" value="ECO:0007669"/>
    <property type="project" value="UniProtKB-UniRule"/>
</dbReference>
<dbReference type="NCBIfam" id="TIGR03595">
    <property type="entry name" value="Obg_CgtA_exten"/>
    <property type="match status" value="1"/>
</dbReference>